<sequence>MHRTSTDLEYYRDKKLVIDADGVEVTLPLEPFELAAGAEEAARSAKSDADRTATIASSTSWNGDRLTVNGKTSPSLTGPKGPPGDVSKAQLDAAIEAVKATISRTKPVYFTTDDGSTWYVVGSVPAGWNIWTAGRIYPPAGKYWVEMSDGASVENRPTQQGTALKQAAMVTVTDGGYLLAMYTKPGHTIKITPIT</sequence>
<evidence type="ECO:0000256" key="1">
    <source>
        <dbReference type="SAM" id="MobiDB-lite"/>
    </source>
</evidence>
<organism evidence="2">
    <name type="scientific">Actinobacteria phage HS02</name>
    <dbReference type="NCBI Taxonomy" id="3056388"/>
    <lineage>
        <taxon>Viruses</taxon>
    </lineage>
</organism>
<reference evidence="2" key="1">
    <citation type="submission" date="2023-04" db="EMBL/GenBank/DDBJ databases">
        <title>The human skin virome in hidradenitis suppurativa patients.</title>
        <authorList>
            <person name="Jansen D."/>
        </authorList>
    </citation>
    <scope>NUCLEOTIDE SEQUENCE</scope>
    <source>
        <strain evidence="2">VC1_JansenPhageB</strain>
    </source>
</reference>
<dbReference type="EMBL" id="OQ890312">
    <property type="protein sequence ID" value="WLJ25551.1"/>
    <property type="molecule type" value="Genomic_DNA"/>
</dbReference>
<accession>A0AA50AC90</accession>
<feature type="region of interest" description="Disordered" evidence="1">
    <location>
        <begin position="43"/>
        <end position="85"/>
    </location>
</feature>
<name>A0AA50AC90_9VIRU</name>
<protein>
    <submittedName>
        <fullName evidence="2">Mannose-binding protein A</fullName>
    </submittedName>
</protein>
<proteinExistence type="predicted"/>
<evidence type="ECO:0000313" key="2">
    <source>
        <dbReference type="EMBL" id="WLJ25551.1"/>
    </source>
</evidence>